<dbReference type="Pfam" id="PF22946">
    <property type="entry name" value="SPEF2_D5"/>
    <property type="match status" value="1"/>
</dbReference>
<dbReference type="GeneTree" id="ENSGT00390000008160"/>
<organism evidence="2 3">
    <name type="scientific">Eptatretus burgeri</name>
    <name type="common">Inshore hagfish</name>
    <dbReference type="NCBI Taxonomy" id="7764"/>
    <lineage>
        <taxon>Eukaryota</taxon>
        <taxon>Metazoa</taxon>
        <taxon>Chordata</taxon>
        <taxon>Craniata</taxon>
        <taxon>Vertebrata</taxon>
        <taxon>Cyclostomata</taxon>
        <taxon>Myxini</taxon>
        <taxon>Myxiniformes</taxon>
        <taxon>Myxinidae</taxon>
        <taxon>Eptatretinae</taxon>
        <taxon>Eptatretus</taxon>
    </lineage>
</organism>
<evidence type="ECO:0000313" key="3">
    <source>
        <dbReference type="Proteomes" id="UP000694388"/>
    </source>
</evidence>
<sequence length="368" mass="43593">MLADKMNVHESHEQYCRIKKLANHLMHQSHEESQIAVQLFHNRREKNLFCETKIFTEMQCEKLRMQEFQDSMDTEKAMCRLHELSRRDKQQQEEALYVKYQDEQVHICCQKHYSMCFHIVLQITDFAAKIGEYFELMQRQLPEELLREWKYLFFHDQPLDDSFLEDKGDRKKERQTLLDAQDFQEYQTMSGAWKFENEEPNSNLCPHDRVLGHIRYCIFDMASLKNMSSRPQLPPFSLKACFIGNLFSGKTLCLQKLHKEHGLIALQPESLLSKAMISSKATCDEQLEFSLANREHQVRFIIYFYSLHIHLHTYISAVMRHLTMGIRSEKCVVKRCRHCANIIECTDTNRDGIAHCSSATNLYSMLLY</sequence>
<dbReference type="AlphaFoldDB" id="A0A8C4QM52"/>
<dbReference type="InterPro" id="IPR054517">
    <property type="entry name" value="SPEF2_D5"/>
</dbReference>
<reference evidence="2" key="2">
    <citation type="submission" date="2025-09" db="UniProtKB">
        <authorList>
            <consortium name="Ensembl"/>
        </authorList>
    </citation>
    <scope>IDENTIFICATION</scope>
</reference>
<protein>
    <recommendedName>
        <fullName evidence="1">CPC1/SPEF2 domain-containing protein</fullName>
    </recommendedName>
</protein>
<reference evidence="2" key="1">
    <citation type="submission" date="2025-08" db="UniProtKB">
        <authorList>
            <consortium name="Ensembl"/>
        </authorList>
    </citation>
    <scope>IDENTIFICATION</scope>
</reference>
<dbReference type="PANTHER" id="PTHR14919">
    <property type="entry name" value="KPL2-RELATED"/>
    <property type="match status" value="1"/>
</dbReference>
<dbReference type="PANTHER" id="PTHR14919:SF0">
    <property type="entry name" value="SPERM FLAGELLAR PROTEIN 2"/>
    <property type="match status" value="1"/>
</dbReference>
<proteinExistence type="predicted"/>
<evidence type="ECO:0000313" key="2">
    <source>
        <dbReference type="Ensembl" id="ENSEBUP00000017479.1"/>
    </source>
</evidence>
<accession>A0A8C4QM52</accession>
<evidence type="ECO:0000259" key="1">
    <source>
        <dbReference type="Pfam" id="PF22946"/>
    </source>
</evidence>
<dbReference type="Ensembl" id="ENSEBUT00000018055.1">
    <property type="protein sequence ID" value="ENSEBUP00000017479.1"/>
    <property type="gene ID" value="ENSEBUG00000010924.1"/>
</dbReference>
<dbReference type="InterPro" id="IPR052634">
    <property type="entry name" value="Sperm_flagellar-bone_growth"/>
</dbReference>
<dbReference type="Proteomes" id="UP000694388">
    <property type="component" value="Unplaced"/>
</dbReference>
<name>A0A8C4QM52_EPTBU</name>
<dbReference type="OMA" id="CANIIEC"/>
<keyword evidence="3" id="KW-1185">Reference proteome</keyword>
<feature type="domain" description="CPC1/SPEF2" evidence="1">
    <location>
        <begin position="25"/>
        <end position="158"/>
    </location>
</feature>